<dbReference type="Proteomes" id="UP000479710">
    <property type="component" value="Unassembled WGS sequence"/>
</dbReference>
<sequence length="50" mass="5730">RCLTKEFRGARAGATRQIDHASSSVDTSQRRIIKGFKHYTDKTHNKRNVS</sequence>
<gene>
    <name evidence="2" type="ORF">E2562_013865</name>
</gene>
<dbReference type="AlphaFoldDB" id="A0A6G1C5V0"/>
<accession>A0A6G1C5V0</accession>
<reference evidence="2 3" key="1">
    <citation type="submission" date="2019-11" db="EMBL/GenBank/DDBJ databases">
        <title>Whole genome sequence of Oryza granulata.</title>
        <authorList>
            <person name="Li W."/>
        </authorList>
    </citation>
    <scope>NUCLEOTIDE SEQUENCE [LARGE SCALE GENOMIC DNA]</scope>
    <source>
        <strain evidence="3">cv. Menghai</strain>
        <tissue evidence="2">Leaf</tissue>
    </source>
</reference>
<proteinExistence type="predicted"/>
<feature type="region of interest" description="Disordered" evidence="1">
    <location>
        <begin position="1"/>
        <end position="26"/>
    </location>
</feature>
<comment type="caution">
    <text evidence="2">The sequence shown here is derived from an EMBL/GenBank/DDBJ whole genome shotgun (WGS) entry which is preliminary data.</text>
</comment>
<evidence type="ECO:0000256" key="1">
    <source>
        <dbReference type="SAM" id="MobiDB-lite"/>
    </source>
</evidence>
<organism evidence="2 3">
    <name type="scientific">Oryza meyeriana var. granulata</name>
    <dbReference type="NCBI Taxonomy" id="110450"/>
    <lineage>
        <taxon>Eukaryota</taxon>
        <taxon>Viridiplantae</taxon>
        <taxon>Streptophyta</taxon>
        <taxon>Embryophyta</taxon>
        <taxon>Tracheophyta</taxon>
        <taxon>Spermatophyta</taxon>
        <taxon>Magnoliopsida</taxon>
        <taxon>Liliopsida</taxon>
        <taxon>Poales</taxon>
        <taxon>Poaceae</taxon>
        <taxon>BOP clade</taxon>
        <taxon>Oryzoideae</taxon>
        <taxon>Oryzeae</taxon>
        <taxon>Oryzinae</taxon>
        <taxon>Oryza</taxon>
        <taxon>Oryza meyeriana</taxon>
    </lineage>
</organism>
<protein>
    <submittedName>
        <fullName evidence="2">Uncharacterized protein</fullName>
    </submittedName>
</protein>
<dbReference type="EMBL" id="SPHZ02000010">
    <property type="protein sequence ID" value="KAF0895550.1"/>
    <property type="molecule type" value="Genomic_DNA"/>
</dbReference>
<feature type="non-terminal residue" evidence="2">
    <location>
        <position position="1"/>
    </location>
</feature>
<keyword evidence="3" id="KW-1185">Reference proteome</keyword>
<evidence type="ECO:0000313" key="3">
    <source>
        <dbReference type="Proteomes" id="UP000479710"/>
    </source>
</evidence>
<evidence type="ECO:0000313" key="2">
    <source>
        <dbReference type="EMBL" id="KAF0895550.1"/>
    </source>
</evidence>
<name>A0A6G1C5V0_9ORYZ</name>